<reference evidence="3 4" key="1">
    <citation type="submission" date="2022-01" db="EMBL/GenBank/DDBJ databases">
        <title>Alkalihalobacillus sp. EGI L200015, a novel bacterium isolated from a salt lake sediment.</title>
        <authorList>
            <person name="Gao L."/>
            <person name="Fang B.-Z."/>
            <person name="Li W.-J."/>
        </authorList>
    </citation>
    <scope>NUCLEOTIDE SEQUENCE [LARGE SCALE GENOMIC DNA]</scope>
    <source>
        <strain evidence="3 4">KCTC 12718</strain>
    </source>
</reference>
<evidence type="ECO:0000313" key="4">
    <source>
        <dbReference type="Proteomes" id="UP001649381"/>
    </source>
</evidence>
<evidence type="ECO:0000313" key="3">
    <source>
        <dbReference type="EMBL" id="MCF6137283.1"/>
    </source>
</evidence>
<evidence type="ECO:0000256" key="1">
    <source>
        <dbReference type="SAM" id="Phobius"/>
    </source>
</evidence>
<dbReference type="Pfam" id="PF16976">
    <property type="entry name" value="RcpC"/>
    <property type="match status" value="1"/>
</dbReference>
<gene>
    <name evidence="3" type="primary">cpaB</name>
    <name evidence="3" type="ORF">L2716_06020</name>
</gene>
<organism evidence="3 4">
    <name type="scientific">Pseudalkalibacillus berkeleyi</name>
    <dbReference type="NCBI Taxonomy" id="1069813"/>
    <lineage>
        <taxon>Bacteria</taxon>
        <taxon>Bacillati</taxon>
        <taxon>Bacillota</taxon>
        <taxon>Bacilli</taxon>
        <taxon>Bacillales</taxon>
        <taxon>Fictibacillaceae</taxon>
        <taxon>Pseudalkalibacillus</taxon>
    </lineage>
</organism>
<keyword evidence="1" id="KW-0812">Transmembrane</keyword>
<dbReference type="Proteomes" id="UP001649381">
    <property type="component" value="Unassembled WGS sequence"/>
</dbReference>
<name>A0ABS9H0B2_9BACL</name>
<feature type="domain" description="Flp pilus assembly protein RcpC/CpaB" evidence="2">
    <location>
        <begin position="65"/>
        <end position="169"/>
    </location>
</feature>
<sequence>MKTKQIWLTAIVFGLFAAGVLYFSIFKEAQPAATTVKDEQKQDEVKASEEKPKVNATTVTQQKLTISEGKRAISVDVKFDQGVSGNITVGSYVDVVYVSSSLGEHPDAENSKKDEAKLLLQNIKVLAIGHAADSEQEAIRYQTVTFEVTPQQGLTLGFATRGELHLMLRTKGDQKIEKEKLTITEGK</sequence>
<dbReference type="NCBIfam" id="TIGR03177">
    <property type="entry name" value="pilus_cpaB"/>
    <property type="match status" value="1"/>
</dbReference>
<keyword evidence="1" id="KW-0472">Membrane</keyword>
<keyword evidence="1" id="KW-1133">Transmembrane helix</keyword>
<dbReference type="RefSeq" id="WP_236332747.1">
    <property type="nucleotide sequence ID" value="NZ_JAKIJS010000001.1"/>
</dbReference>
<dbReference type="InterPro" id="IPR017592">
    <property type="entry name" value="Pilus_assmbl_Flp-typ_CpaB"/>
</dbReference>
<evidence type="ECO:0000259" key="2">
    <source>
        <dbReference type="Pfam" id="PF16976"/>
    </source>
</evidence>
<comment type="caution">
    <text evidence="3">The sequence shown here is derived from an EMBL/GenBank/DDBJ whole genome shotgun (WGS) entry which is preliminary data.</text>
</comment>
<keyword evidence="4" id="KW-1185">Reference proteome</keyword>
<dbReference type="InterPro" id="IPR031571">
    <property type="entry name" value="RcpC_dom"/>
</dbReference>
<proteinExistence type="predicted"/>
<accession>A0ABS9H0B2</accession>
<protein>
    <submittedName>
        <fullName evidence="3">Flp pilus assembly protein CpaB</fullName>
    </submittedName>
</protein>
<dbReference type="EMBL" id="JAKIJS010000001">
    <property type="protein sequence ID" value="MCF6137283.1"/>
    <property type="molecule type" value="Genomic_DNA"/>
</dbReference>
<feature type="transmembrane region" description="Helical" evidence="1">
    <location>
        <begin position="6"/>
        <end position="25"/>
    </location>
</feature>